<dbReference type="InterPro" id="IPR057447">
    <property type="entry name" value="Bbp19-like_phage"/>
</dbReference>
<dbReference type="RefSeq" id="WP_089341048.1">
    <property type="nucleotide sequence ID" value="NZ_FXAN01000066.1"/>
</dbReference>
<evidence type="ECO:0000313" key="3">
    <source>
        <dbReference type="Proteomes" id="UP000198460"/>
    </source>
</evidence>
<gene>
    <name evidence="2" type="ORF">BSIN_4049</name>
</gene>
<protein>
    <recommendedName>
        <fullName evidence="1">Bbp19-like phage domain-containing protein</fullName>
    </recommendedName>
</protein>
<dbReference type="Proteomes" id="UP000198460">
    <property type="component" value="Unassembled WGS sequence"/>
</dbReference>
<dbReference type="Pfam" id="PF25181">
    <property type="entry name" value="Phage_Bbp19"/>
    <property type="match status" value="1"/>
</dbReference>
<proteinExistence type="predicted"/>
<sequence length="94" mass="10840">MSRFLHFWNRRAHYRHCFCDERGILTLAGERVLADLAVFCRADRSTVITSPLQRTVDPFATMVAEGRREVFVRILQILGMSDAQLNSLKNEADE</sequence>
<organism evidence="2 3">
    <name type="scientific">Burkholderia singularis</name>
    <dbReference type="NCBI Taxonomy" id="1503053"/>
    <lineage>
        <taxon>Bacteria</taxon>
        <taxon>Pseudomonadati</taxon>
        <taxon>Pseudomonadota</taxon>
        <taxon>Betaproteobacteria</taxon>
        <taxon>Burkholderiales</taxon>
        <taxon>Burkholderiaceae</taxon>
        <taxon>Burkholderia</taxon>
        <taxon>pseudomallei group</taxon>
    </lineage>
</organism>
<name>A0A238H7L1_9BURK</name>
<evidence type="ECO:0000313" key="2">
    <source>
        <dbReference type="EMBL" id="SMG01063.1"/>
    </source>
</evidence>
<evidence type="ECO:0000259" key="1">
    <source>
        <dbReference type="Pfam" id="PF25181"/>
    </source>
</evidence>
<dbReference type="EMBL" id="FXAN01000066">
    <property type="protein sequence ID" value="SMG01063.1"/>
    <property type="molecule type" value="Genomic_DNA"/>
</dbReference>
<feature type="domain" description="Bbp19-like phage" evidence="1">
    <location>
        <begin position="14"/>
        <end position="88"/>
    </location>
</feature>
<reference evidence="2 3" key="1">
    <citation type="submission" date="2017-04" db="EMBL/GenBank/DDBJ databases">
        <authorList>
            <person name="Afonso C.L."/>
            <person name="Miller P.J."/>
            <person name="Scott M.A."/>
            <person name="Spackman E."/>
            <person name="Goraichik I."/>
            <person name="Dimitrov K.M."/>
            <person name="Suarez D.L."/>
            <person name="Swayne D.E."/>
        </authorList>
    </citation>
    <scope>NUCLEOTIDE SEQUENCE [LARGE SCALE GENOMIC DNA]</scope>
    <source>
        <strain evidence="2">LMG 28154</strain>
    </source>
</reference>
<accession>A0A238H7L1</accession>
<dbReference type="AlphaFoldDB" id="A0A238H7L1"/>